<keyword evidence="13" id="KW-0234">DNA repair</keyword>
<comment type="similarity">
    <text evidence="2">Belongs to the SNF2/RAD54 helicase family.</text>
</comment>
<dbReference type="CDD" id="cd22254">
    <property type="entry name" value="CSB_WHD"/>
    <property type="match status" value="1"/>
</dbReference>
<evidence type="ECO:0000256" key="8">
    <source>
        <dbReference type="ARBA" id="ARBA00022776"/>
    </source>
</evidence>
<feature type="compositionally biased region" description="Basic and acidic residues" evidence="21">
    <location>
        <begin position="205"/>
        <end position="226"/>
    </location>
</feature>
<feature type="compositionally biased region" description="Basic and acidic residues" evidence="21">
    <location>
        <begin position="489"/>
        <end position="502"/>
    </location>
</feature>
<accession>A0A423TGH2</accession>
<dbReference type="Pfam" id="PF00271">
    <property type="entry name" value="Helicase_C"/>
    <property type="match status" value="1"/>
</dbReference>
<comment type="caution">
    <text evidence="24">The sequence shown here is derived from an EMBL/GenBank/DDBJ whole genome shotgun (WGS) entry which is preliminary data.</text>
</comment>
<dbReference type="PROSITE" id="PS51194">
    <property type="entry name" value="HELICASE_CTER"/>
    <property type="match status" value="1"/>
</dbReference>
<dbReference type="GO" id="GO:0005524">
    <property type="term" value="F:ATP binding"/>
    <property type="evidence" value="ECO:0007669"/>
    <property type="project" value="UniProtKB-KW"/>
</dbReference>
<keyword evidence="8" id="KW-0498">Mitosis</keyword>
<feature type="compositionally biased region" description="Polar residues" evidence="21">
    <location>
        <begin position="233"/>
        <end position="242"/>
    </location>
</feature>
<evidence type="ECO:0000313" key="24">
    <source>
        <dbReference type="EMBL" id="ROT75467.1"/>
    </source>
</evidence>
<feature type="compositionally biased region" description="Acidic residues" evidence="21">
    <location>
        <begin position="1333"/>
        <end position="1342"/>
    </location>
</feature>
<dbReference type="GO" id="GO:0051301">
    <property type="term" value="P:cell division"/>
    <property type="evidence" value="ECO:0007669"/>
    <property type="project" value="UniProtKB-KW"/>
</dbReference>
<protein>
    <recommendedName>
        <fullName evidence="18">DNA excision repair protein ERCC-6</fullName>
    </recommendedName>
    <alternativeName>
        <fullName evidence="19">ATP-dependent helicase ERCC6</fullName>
    </alternativeName>
    <alternativeName>
        <fullName evidence="20">Cockayne syndrome protein CSB</fullName>
    </alternativeName>
    <alternativeName>
        <fullName evidence="4">DNA repair and recombination protein RAD54-like</fullName>
    </alternativeName>
    <alternativeName>
        <fullName evidence="17">Protein okra</fullName>
    </alternativeName>
</protein>
<feature type="region of interest" description="Disordered" evidence="21">
    <location>
        <begin position="1116"/>
        <end position="1214"/>
    </location>
</feature>
<dbReference type="PANTHER" id="PTHR45629">
    <property type="entry name" value="SNF2/RAD54 FAMILY MEMBER"/>
    <property type="match status" value="1"/>
</dbReference>
<feature type="region of interest" description="Disordered" evidence="21">
    <location>
        <begin position="1265"/>
        <end position="1357"/>
    </location>
</feature>
<evidence type="ECO:0000256" key="7">
    <source>
        <dbReference type="ARBA" id="ARBA00022763"/>
    </source>
</evidence>
<dbReference type="InterPro" id="IPR001650">
    <property type="entry name" value="Helicase_C-like"/>
</dbReference>
<keyword evidence="6" id="KW-0547">Nucleotide-binding</keyword>
<dbReference type="InterPro" id="IPR027417">
    <property type="entry name" value="P-loop_NTPase"/>
</dbReference>
<feature type="compositionally biased region" description="Basic and acidic residues" evidence="21">
    <location>
        <begin position="1169"/>
        <end position="1190"/>
    </location>
</feature>
<feature type="compositionally biased region" description="Basic residues" evidence="21">
    <location>
        <begin position="407"/>
        <end position="416"/>
    </location>
</feature>
<evidence type="ECO:0000259" key="22">
    <source>
        <dbReference type="PROSITE" id="PS51192"/>
    </source>
</evidence>
<dbReference type="CDD" id="cd18000">
    <property type="entry name" value="DEXHc_ERCC6"/>
    <property type="match status" value="1"/>
</dbReference>
<dbReference type="Gene3D" id="3.40.50.10810">
    <property type="entry name" value="Tandem AAA-ATPase domain"/>
    <property type="match status" value="1"/>
</dbReference>
<feature type="compositionally biased region" description="Basic and acidic residues" evidence="21">
    <location>
        <begin position="251"/>
        <end position="262"/>
    </location>
</feature>
<keyword evidence="7" id="KW-0227">DNA damage</keyword>
<feature type="compositionally biased region" description="Acidic residues" evidence="21">
    <location>
        <begin position="469"/>
        <end position="488"/>
    </location>
</feature>
<feature type="compositionally biased region" description="Basic and acidic residues" evidence="21">
    <location>
        <begin position="311"/>
        <end position="331"/>
    </location>
</feature>
<evidence type="ECO:0000256" key="19">
    <source>
        <dbReference type="ARBA" id="ARBA00076356"/>
    </source>
</evidence>
<evidence type="ECO:0000256" key="10">
    <source>
        <dbReference type="ARBA" id="ARBA00022806"/>
    </source>
</evidence>
<evidence type="ECO:0000256" key="16">
    <source>
        <dbReference type="ARBA" id="ARBA00024776"/>
    </source>
</evidence>
<evidence type="ECO:0000256" key="17">
    <source>
        <dbReference type="ARBA" id="ARBA00029956"/>
    </source>
</evidence>
<dbReference type="InterPro" id="IPR049730">
    <property type="entry name" value="SNF2/RAD54-like_C"/>
</dbReference>
<dbReference type="PANTHER" id="PTHR45629:SF7">
    <property type="entry name" value="DNA EXCISION REPAIR PROTEIN ERCC-6-RELATED"/>
    <property type="match status" value="1"/>
</dbReference>
<evidence type="ECO:0000256" key="14">
    <source>
        <dbReference type="ARBA" id="ARBA00023242"/>
    </source>
</evidence>
<keyword evidence="25" id="KW-1185">Reference proteome</keyword>
<feature type="region of interest" description="Disordered" evidence="21">
    <location>
        <begin position="46"/>
        <end position="66"/>
    </location>
</feature>
<feature type="region of interest" description="Disordered" evidence="21">
    <location>
        <begin position="1"/>
        <end position="30"/>
    </location>
</feature>
<keyword evidence="9" id="KW-0378">Hydrolase</keyword>
<feature type="compositionally biased region" description="Acidic residues" evidence="21">
    <location>
        <begin position="363"/>
        <end position="373"/>
    </location>
</feature>
<evidence type="ECO:0000256" key="20">
    <source>
        <dbReference type="ARBA" id="ARBA00079118"/>
    </source>
</evidence>
<dbReference type="OrthoDB" id="413460at2759"/>
<feature type="domain" description="Helicase ATP-binding" evidence="22">
    <location>
        <begin position="606"/>
        <end position="780"/>
    </location>
</feature>
<dbReference type="GO" id="GO:0004386">
    <property type="term" value="F:helicase activity"/>
    <property type="evidence" value="ECO:0007669"/>
    <property type="project" value="UniProtKB-KW"/>
</dbReference>
<dbReference type="PROSITE" id="PS51192">
    <property type="entry name" value="HELICASE_ATP_BIND_1"/>
    <property type="match status" value="1"/>
</dbReference>
<name>A0A423TGH2_PENVA</name>
<keyword evidence="12" id="KW-0238">DNA-binding</keyword>
<dbReference type="Pfam" id="PF00176">
    <property type="entry name" value="SNF2-rel_dom"/>
    <property type="match status" value="1"/>
</dbReference>
<dbReference type="GO" id="GO:0006283">
    <property type="term" value="P:transcription-coupled nucleotide-excision repair"/>
    <property type="evidence" value="ECO:0007669"/>
    <property type="project" value="TreeGrafter"/>
</dbReference>
<dbReference type="InterPro" id="IPR058951">
    <property type="entry name" value="WHD_Rad26_CSB-like"/>
</dbReference>
<feature type="compositionally biased region" description="Basic and acidic residues" evidence="21">
    <location>
        <begin position="383"/>
        <end position="405"/>
    </location>
</feature>
<evidence type="ECO:0000256" key="6">
    <source>
        <dbReference type="ARBA" id="ARBA00022741"/>
    </source>
</evidence>
<evidence type="ECO:0000256" key="5">
    <source>
        <dbReference type="ARBA" id="ARBA00022618"/>
    </source>
</evidence>
<dbReference type="SMART" id="SM00487">
    <property type="entry name" value="DEXDc"/>
    <property type="match status" value="1"/>
</dbReference>
<dbReference type="Proteomes" id="UP000283509">
    <property type="component" value="Unassembled WGS sequence"/>
</dbReference>
<evidence type="ECO:0000256" key="13">
    <source>
        <dbReference type="ARBA" id="ARBA00023204"/>
    </source>
</evidence>
<feature type="compositionally biased region" description="Basic and acidic residues" evidence="21">
    <location>
        <begin position="425"/>
        <end position="456"/>
    </location>
</feature>
<dbReference type="CDD" id="cd18793">
    <property type="entry name" value="SF2_C_SNF"/>
    <property type="match status" value="1"/>
</dbReference>
<keyword evidence="15" id="KW-0131">Cell cycle</keyword>
<evidence type="ECO:0000256" key="21">
    <source>
        <dbReference type="SAM" id="MobiDB-lite"/>
    </source>
</evidence>
<evidence type="ECO:0000256" key="11">
    <source>
        <dbReference type="ARBA" id="ARBA00022840"/>
    </source>
</evidence>
<comment type="function">
    <text evidence="16">Involved in mitotic DNA repair and meiotic recombination. Functions in the recombinational DNA repair pathway. Essential for interhomolog gene conversion (GC), but may have a less important role in intersister GC than spn-A/Rad51. In the presence of DNA, spn-A/Rad51 enhances the ATPase activity of okr/Rad54.</text>
</comment>
<evidence type="ECO:0000256" key="9">
    <source>
        <dbReference type="ARBA" id="ARBA00022801"/>
    </source>
</evidence>
<dbReference type="GO" id="GO:0008094">
    <property type="term" value="F:ATP-dependent activity, acting on DNA"/>
    <property type="evidence" value="ECO:0007669"/>
    <property type="project" value="TreeGrafter"/>
</dbReference>
<gene>
    <name evidence="24" type="ORF">C7M84_006009</name>
</gene>
<evidence type="ECO:0000256" key="1">
    <source>
        <dbReference type="ARBA" id="ARBA00004123"/>
    </source>
</evidence>
<dbReference type="SUPFAM" id="SSF52540">
    <property type="entry name" value="P-loop containing nucleoside triphosphate hydrolases"/>
    <property type="match status" value="2"/>
</dbReference>
<dbReference type="GO" id="GO:0016787">
    <property type="term" value="F:hydrolase activity"/>
    <property type="evidence" value="ECO:0007669"/>
    <property type="project" value="UniProtKB-KW"/>
</dbReference>
<keyword evidence="5" id="KW-0132">Cell division</keyword>
<feature type="region of interest" description="Disordered" evidence="21">
    <location>
        <begin position="178"/>
        <end position="536"/>
    </location>
</feature>
<dbReference type="STRING" id="6689.A0A423TGH2"/>
<evidence type="ECO:0000313" key="25">
    <source>
        <dbReference type="Proteomes" id="UP000283509"/>
    </source>
</evidence>
<evidence type="ECO:0000256" key="15">
    <source>
        <dbReference type="ARBA" id="ARBA00023306"/>
    </source>
</evidence>
<feature type="compositionally biased region" description="Low complexity" evidence="21">
    <location>
        <begin position="1291"/>
        <end position="1321"/>
    </location>
</feature>
<evidence type="ECO:0000256" key="18">
    <source>
        <dbReference type="ARBA" id="ARBA00071998"/>
    </source>
</evidence>
<evidence type="ECO:0000256" key="12">
    <source>
        <dbReference type="ARBA" id="ARBA00023125"/>
    </source>
</evidence>
<reference evidence="24 25" key="1">
    <citation type="submission" date="2018-04" db="EMBL/GenBank/DDBJ databases">
        <authorList>
            <person name="Zhang X."/>
            <person name="Yuan J."/>
            <person name="Li F."/>
            <person name="Xiang J."/>
        </authorList>
    </citation>
    <scope>NUCLEOTIDE SEQUENCE [LARGE SCALE GENOMIC DNA]</scope>
    <source>
        <tissue evidence="24">Muscle</tissue>
    </source>
</reference>
<evidence type="ECO:0000256" key="3">
    <source>
        <dbReference type="ARBA" id="ARBA00011467"/>
    </source>
</evidence>
<proteinExistence type="inferred from homology"/>
<dbReference type="GO" id="GO:0005634">
    <property type="term" value="C:nucleus"/>
    <property type="evidence" value="ECO:0007669"/>
    <property type="project" value="UniProtKB-SubCell"/>
</dbReference>
<organism evidence="24 25">
    <name type="scientific">Penaeus vannamei</name>
    <name type="common">Whiteleg shrimp</name>
    <name type="synonym">Litopenaeus vannamei</name>
    <dbReference type="NCBI Taxonomy" id="6689"/>
    <lineage>
        <taxon>Eukaryota</taxon>
        <taxon>Metazoa</taxon>
        <taxon>Ecdysozoa</taxon>
        <taxon>Arthropoda</taxon>
        <taxon>Crustacea</taxon>
        <taxon>Multicrustacea</taxon>
        <taxon>Malacostraca</taxon>
        <taxon>Eumalacostraca</taxon>
        <taxon>Eucarida</taxon>
        <taxon>Decapoda</taxon>
        <taxon>Dendrobranchiata</taxon>
        <taxon>Penaeoidea</taxon>
        <taxon>Penaeidae</taxon>
        <taxon>Penaeus</taxon>
    </lineage>
</organism>
<keyword evidence="10" id="KW-0347">Helicase</keyword>
<evidence type="ECO:0000259" key="23">
    <source>
        <dbReference type="PROSITE" id="PS51194"/>
    </source>
</evidence>
<keyword evidence="14" id="KW-0539">Nucleus</keyword>
<dbReference type="InterPro" id="IPR059240">
    <property type="entry name" value="cc_ERCC-6_N"/>
</dbReference>
<dbReference type="FunFam" id="3.40.50.300:FF:000863">
    <property type="entry name" value="DNA excision repair protein ERCC-6"/>
    <property type="match status" value="1"/>
</dbReference>
<comment type="subunit">
    <text evidence="3">Interacts (via N-terminus) with spn-A/Rad51.</text>
</comment>
<sequence>MMETQGRTILVPAGVAESTRNSISNNPEEEKEVVFNASSILSSLLTKDRDTGTSESRTYGAADQDLQDQDDELRALGISVVDQLSLERDVEAAVDQAVAKHSRKQRFQILKKEIKDVKTDIKQAENKLLSLRERLAGMRQRVVDPRQVISVEKEISNKSNQLKTLRAREKSLQQKLISAEANEEELDDLDLEDGEIPEDEDDENDGSRKEPKMSELEREKLIREGKMTPFGTVMSQNSSKTVSVLRPAHTPMEKRMAAEALKRKGASGGPSKADMIKSGEMTPFGTVVKSKPKDAGPSKISSNKPSGGMSDFEKYLKDQIDRQKQHSETSKGTKRKKNKGDPNYGFAKKRKKKPKEFIGEYYRDDEEESDENDSTSLSAIKKQAQEKFETGIKKKEKSSKKDPLKMKVLHPKKKRNEKNLGSVTSEREADLLKETPQRILSEKIEFKGGESDDPYHGDGSGSEYRPSDSDGEVYSDEYVDSCGDDEIPESSKRKSIRIDKKEKKQRKRKDDEWSDDNEFDDAPRRQGRKTAKERDDGNIEDYIQRIEAWKEERLRKKQAKILQGGDLDSEEEEEEGYEEFDGGYRIPLGVWNKLFKYQRTCVKWLWELHNQGCGGILGDEMGLGKTIQIISFLIGLSYSRLSCRRQSWKGLGPVLIVCPATVLHQWVKEFHKWWPPFRVAVLHESGCFAGKRGALIHNINQHDGILVTSYTGVLAQLEILLQYNWHYIILDEGHKIRNPEAQITVAMKRFSTPHRLILSGSPIQNSLKELWSLFDFIFPGKLGTLPVFLQQFAVPITQGGYANASKLEVQTAFKCASMLRDTINPYLLRRMKCDVRNHLKLPDKNEQVLFCDLTEAQRQVYRSYIDGDQVKCILGGRMKVFVGLIALRKICNHPDLQTGGPRNYDDQFVSGLQPELQYGWWGRSGKMHVLQSILKLWAKQGHRVLLFTQSRQMMCILEKFLMDEHHSYLKMDGTTAVASRQVMIDKYNNDPSYFVFLLTTRVGGLGVNLTGADRVIIFDPDWNPSTDSQARERSWRIGQTRHVTIYRLLTAGTIEEKIYHRQIFKQFLTNRVLKDPKQQRFFKTNDLYELFSLNEGIKEKTESSAIFAGTGSEIKVNTQDKNDEGKSDDDNEETSKKGERRTNKLPPPHLPQTPSKRESKASHTSKNIQKKEPKDQKKVEDNRERIDFLVKKRVYQKTEEEEQAERESAKSQDQYVLEKLFKKSGVHTALSHDAIMSNGDPDYLLVESEAERVAKEALKAVRASRARCFRPQLPAGPSEQQSKSKPRFGTKKSSIFSSSTDSKGFGQGKSSTLSSSQLLQRMRQRNRGMAMESEGEDSDGYDPDYPSTAPMEEEVTDPEVKENIDLLADIRNFVAFQARVDGKASTQEILDRFKERLPAEQTPFFKALLTEICDFQREAGGEGLWILKGEFR</sequence>
<dbReference type="EMBL" id="QCYY01001773">
    <property type="protein sequence ID" value="ROT75467.1"/>
    <property type="molecule type" value="Genomic_DNA"/>
</dbReference>
<comment type="subcellular location">
    <subcellularLocation>
        <location evidence="1">Nucleus</location>
    </subcellularLocation>
</comment>
<dbReference type="InterPro" id="IPR050496">
    <property type="entry name" value="SNF2_RAD54_helicase_repair"/>
</dbReference>
<dbReference type="SMART" id="SM00490">
    <property type="entry name" value="HELICc"/>
    <property type="match status" value="1"/>
</dbReference>
<dbReference type="InterPro" id="IPR038718">
    <property type="entry name" value="SNF2-like_sf"/>
</dbReference>
<dbReference type="Pfam" id="PF25875">
    <property type="entry name" value="WHD_Rad26_CSB"/>
    <property type="match status" value="1"/>
</dbReference>
<evidence type="ECO:0000256" key="2">
    <source>
        <dbReference type="ARBA" id="ARBA00007025"/>
    </source>
</evidence>
<dbReference type="InterPro" id="IPR000330">
    <property type="entry name" value="SNF2_N"/>
</dbReference>
<feature type="compositionally biased region" description="Acidic residues" evidence="21">
    <location>
        <begin position="181"/>
        <end position="204"/>
    </location>
</feature>
<evidence type="ECO:0000256" key="4">
    <source>
        <dbReference type="ARBA" id="ARBA00015341"/>
    </source>
</evidence>
<dbReference type="CDD" id="cd21397">
    <property type="entry name" value="cc_ERCC-6_N"/>
    <property type="match status" value="1"/>
</dbReference>
<feature type="domain" description="Helicase C-terminal" evidence="23">
    <location>
        <begin position="929"/>
        <end position="1088"/>
    </location>
</feature>
<keyword evidence="11" id="KW-0067">ATP-binding</keyword>
<dbReference type="FunFam" id="3.40.50.10810:FF:000042">
    <property type="entry name" value="SNF2 family helicase-like protein"/>
    <property type="match status" value="1"/>
</dbReference>
<dbReference type="Gene3D" id="3.40.50.300">
    <property type="entry name" value="P-loop containing nucleotide triphosphate hydrolases"/>
    <property type="match status" value="1"/>
</dbReference>
<reference evidence="24 25" key="2">
    <citation type="submission" date="2019-01" db="EMBL/GenBank/DDBJ databases">
        <title>The decoding of complex shrimp genome reveals the adaptation for benthos swimmer, frequently molting mechanism and breeding impact on genome.</title>
        <authorList>
            <person name="Sun Y."/>
            <person name="Gao Y."/>
            <person name="Yu Y."/>
        </authorList>
    </citation>
    <scope>NUCLEOTIDE SEQUENCE [LARGE SCALE GENOMIC DNA]</scope>
    <source>
        <tissue evidence="24">Muscle</tissue>
    </source>
</reference>
<dbReference type="InterPro" id="IPR014001">
    <property type="entry name" value="Helicase_ATP-bd"/>
</dbReference>
<feature type="compositionally biased region" description="Basic and acidic residues" evidence="21">
    <location>
        <begin position="1133"/>
        <end position="1142"/>
    </location>
</feature>